<evidence type="ECO:0000256" key="1">
    <source>
        <dbReference type="SAM" id="Coils"/>
    </source>
</evidence>
<proteinExistence type="predicted"/>
<gene>
    <name evidence="3" type="ORF">HINF_LOCUS71076</name>
    <name evidence="2" type="ORF">HINF_LOCUS7274</name>
</gene>
<protein>
    <submittedName>
        <fullName evidence="3">Hypothetical_protein</fullName>
    </submittedName>
</protein>
<comment type="caution">
    <text evidence="2">The sequence shown here is derived from an EMBL/GenBank/DDBJ whole genome shotgun (WGS) entry which is preliminary data.</text>
</comment>
<dbReference type="EMBL" id="CAXDID020000542">
    <property type="protein sequence ID" value="CAL6101262.1"/>
    <property type="molecule type" value="Genomic_DNA"/>
</dbReference>
<feature type="coiled-coil region" evidence="1">
    <location>
        <begin position="318"/>
        <end position="502"/>
    </location>
</feature>
<feature type="coiled-coil region" evidence="1">
    <location>
        <begin position="27"/>
        <end position="93"/>
    </location>
</feature>
<sequence length="507" mass="59466">MKQVFKKFIDQIQPPDIEVMQLDSLNKQDAIRLIVDLKQQVAILQEQQKQSKQRSQDVSDESNMLKSQSLALRQQLQSQQSALNQSKEKLLENQHIIDQQAKQLQNMKVLHLSELQSLIKPENAQILDQIKLQTEITDLKAEIQQFTKQQAVSAALIQDLQLQLNDISQIELNLKQQILDLTQKQNAISVPEQELESLKLAFTQKEKQFQEQLSLFISLEQKHFQLKQELNSQTLKLVQQMELTEKIKLDSSNQLNNLNTELLIQRTKLERDITELKQKNANDTKRFSLLEQELLQQIKSPENESDSKKMKQNHFLELTEMKNKMQEMILLNRKLQEELESKSIEPENAKTIILTPNLNNTEENKKDEQQNKQIEQLNVKITEQQRTITDQSSKLFQIQEKLREAEEDLEQMQQNNKTLTEENKRIKAQNEELQIQINKLNNSQQDTGQLNRTIDELNDKIKASETQITVQQTQNSDLQKQYTIEQQKTNELNTKYVQLEKEMETIN</sequence>
<reference evidence="3 4" key="2">
    <citation type="submission" date="2024-07" db="EMBL/GenBank/DDBJ databases">
        <authorList>
            <person name="Akdeniz Z."/>
        </authorList>
    </citation>
    <scope>NUCLEOTIDE SEQUENCE [LARGE SCALE GENOMIC DNA]</scope>
</reference>
<keyword evidence="4" id="KW-1185">Reference proteome</keyword>
<evidence type="ECO:0000313" key="2">
    <source>
        <dbReference type="EMBL" id="CAI9919629.1"/>
    </source>
</evidence>
<feature type="coiled-coil region" evidence="1">
    <location>
        <begin position="129"/>
        <end position="177"/>
    </location>
</feature>
<evidence type="ECO:0000313" key="4">
    <source>
        <dbReference type="Proteomes" id="UP001642409"/>
    </source>
</evidence>
<dbReference type="Proteomes" id="UP001642409">
    <property type="component" value="Unassembled WGS sequence"/>
</dbReference>
<feature type="coiled-coil region" evidence="1">
    <location>
        <begin position="259"/>
        <end position="293"/>
    </location>
</feature>
<keyword evidence="1" id="KW-0175">Coiled coil</keyword>
<dbReference type="EMBL" id="CATOUU010000182">
    <property type="protein sequence ID" value="CAI9919629.1"/>
    <property type="molecule type" value="Genomic_DNA"/>
</dbReference>
<reference evidence="2" key="1">
    <citation type="submission" date="2023-06" db="EMBL/GenBank/DDBJ databases">
        <authorList>
            <person name="Kurt Z."/>
        </authorList>
    </citation>
    <scope>NUCLEOTIDE SEQUENCE</scope>
</reference>
<evidence type="ECO:0000313" key="3">
    <source>
        <dbReference type="EMBL" id="CAL6101262.1"/>
    </source>
</evidence>
<dbReference type="AlphaFoldDB" id="A0AA86TIG7"/>
<accession>A0AA86TIG7</accession>
<name>A0AA86TIG7_9EUKA</name>
<organism evidence="2">
    <name type="scientific">Hexamita inflata</name>
    <dbReference type="NCBI Taxonomy" id="28002"/>
    <lineage>
        <taxon>Eukaryota</taxon>
        <taxon>Metamonada</taxon>
        <taxon>Diplomonadida</taxon>
        <taxon>Hexamitidae</taxon>
        <taxon>Hexamitinae</taxon>
        <taxon>Hexamita</taxon>
    </lineage>
</organism>